<dbReference type="Proteomes" id="UP000199512">
    <property type="component" value="Unassembled WGS sequence"/>
</dbReference>
<name>A0A1H8KW22_9FIRM</name>
<keyword evidence="2" id="KW-1185">Reference proteome</keyword>
<evidence type="ECO:0000313" key="2">
    <source>
        <dbReference type="Proteomes" id="UP000199512"/>
    </source>
</evidence>
<evidence type="ECO:0000313" key="1">
    <source>
        <dbReference type="EMBL" id="SEN97059.1"/>
    </source>
</evidence>
<protein>
    <submittedName>
        <fullName evidence="1">Uncharacterized protein</fullName>
    </submittedName>
</protein>
<sequence>MEELKKLAEPIIKHLKEKHHPYVEVVITQDGVKVKETIESIPLNG</sequence>
<dbReference type="EMBL" id="FODF01000048">
    <property type="protein sequence ID" value="SEN97059.1"/>
    <property type="molecule type" value="Genomic_DNA"/>
</dbReference>
<proteinExistence type="predicted"/>
<accession>A0A1H8KW22</accession>
<dbReference type="RefSeq" id="WP_180366775.1">
    <property type="nucleotide sequence ID" value="NZ_CAUWDX010000012.1"/>
</dbReference>
<dbReference type="AlphaFoldDB" id="A0A1H8KW22"/>
<reference evidence="1 2" key="1">
    <citation type="submission" date="2016-10" db="EMBL/GenBank/DDBJ databases">
        <authorList>
            <person name="de Groot N.N."/>
        </authorList>
    </citation>
    <scope>NUCLEOTIDE SEQUENCE [LARGE SCALE GENOMIC DNA]</scope>
    <source>
        <strain evidence="1 2">Calf135</strain>
    </source>
</reference>
<gene>
    <name evidence="1" type="ORF">SAMN05216454_1488</name>
</gene>
<organism evidence="1 2">
    <name type="scientific">Peptostreptococcus russellii</name>
    <dbReference type="NCBI Taxonomy" id="215200"/>
    <lineage>
        <taxon>Bacteria</taxon>
        <taxon>Bacillati</taxon>
        <taxon>Bacillota</taxon>
        <taxon>Clostridia</taxon>
        <taxon>Peptostreptococcales</taxon>
        <taxon>Peptostreptococcaceae</taxon>
        <taxon>Peptostreptococcus</taxon>
    </lineage>
</organism>